<name>A0ABT8E542_9BACL</name>
<gene>
    <name evidence="2" type="ORF">QYF49_08360</name>
</gene>
<dbReference type="Pfam" id="PF08858">
    <property type="entry name" value="IDEAL"/>
    <property type="match status" value="1"/>
</dbReference>
<dbReference type="Proteomes" id="UP001168694">
    <property type="component" value="Unassembled WGS sequence"/>
</dbReference>
<keyword evidence="3" id="KW-1185">Reference proteome</keyword>
<evidence type="ECO:0000313" key="2">
    <source>
        <dbReference type="EMBL" id="MDN4073031.1"/>
    </source>
</evidence>
<dbReference type="InterPro" id="IPR027393">
    <property type="entry name" value="Virus_scaffolding_prot_C"/>
</dbReference>
<evidence type="ECO:0000313" key="3">
    <source>
        <dbReference type="Proteomes" id="UP001168694"/>
    </source>
</evidence>
<dbReference type="InterPro" id="IPR014957">
    <property type="entry name" value="IDEAL_dom"/>
</dbReference>
<protein>
    <submittedName>
        <fullName evidence="2">IDEAL domain-containing protein</fullName>
    </submittedName>
</protein>
<proteinExistence type="predicted"/>
<dbReference type="SMART" id="SM00914">
    <property type="entry name" value="IDEAL"/>
    <property type="match status" value="1"/>
</dbReference>
<dbReference type="EMBL" id="JAUHLN010000002">
    <property type="protein sequence ID" value="MDN4073031.1"/>
    <property type="molecule type" value="Genomic_DNA"/>
</dbReference>
<sequence>MKNNRPRPYRSRSYNEILKSMHNRSLKKEENEKGKYRNKTLSIVDTYMESVLEKALLNRKLELLEMKIDAALDAKDKALFLELSAQYEKLKQQQ</sequence>
<organism evidence="2 3">
    <name type="scientific">Fictibacillus terranigra</name>
    <dbReference type="NCBI Taxonomy" id="3058424"/>
    <lineage>
        <taxon>Bacteria</taxon>
        <taxon>Bacillati</taxon>
        <taxon>Bacillota</taxon>
        <taxon>Bacilli</taxon>
        <taxon>Bacillales</taxon>
        <taxon>Fictibacillaceae</taxon>
        <taxon>Fictibacillus</taxon>
    </lineage>
</organism>
<comment type="caution">
    <text evidence="2">The sequence shown here is derived from an EMBL/GenBank/DDBJ whole genome shotgun (WGS) entry which is preliminary data.</text>
</comment>
<accession>A0ABT8E542</accession>
<evidence type="ECO:0000259" key="1">
    <source>
        <dbReference type="SMART" id="SM00914"/>
    </source>
</evidence>
<dbReference type="RefSeq" id="WP_290399181.1">
    <property type="nucleotide sequence ID" value="NZ_JAUHLN010000002.1"/>
</dbReference>
<dbReference type="Gene3D" id="4.10.810.10">
    <property type="entry name" value="Virus Scaffolding Protein, Chain A"/>
    <property type="match status" value="1"/>
</dbReference>
<reference evidence="2" key="1">
    <citation type="submission" date="2023-06" db="EMBL/GenBank/DDBJ databases">
        <title>Draft Genome Sequences of Representative Paenibacillus Polymyxa, Bacillus cereus, Fictibacillus sp., and Brevibacillus agri Strains Isolated from Amazonian Dark Earth.</title>
        <authorList>
            <person name="Pellegrinetti T.A."/>
            <person name="Cunha I.C.M."/>
            <person name="Chaves M.G."/>
            <person name="Freitas A.S."/>
            <person name="Silva A.V.R."/>
            <person name="Tsai S.M."/>
            <person name="Mendes L.W."/>
        </authorList>
    </citation>
    <scope>NUCLEOTIDE SEQUENCE</scope>
    <source>
        <strain evidence="2">CENA-BCM004</strain>
    </source>
</reference>
<feature type="domain" description="IDEAL" evidence="1">
    <location>
        <begin position="51"/>
        <end position="87"/>
    </location>
</feature>